<dbReference type="RefSeq" id="WP_053939302.1">
    <property type="nucleotide sequence ID" value="NZ_LAQT01000032.1"/>
</dbReference>
<comment type="caution">
    <text evidence="1">The sequence shown here is derived from an EMBL/GenBank/DDBJ whole genome shotgun (WGS) entry which is preliminary data.</text>
</comment>
<keyword evidence="2" id="KW-1185">Reference proteome</keyword>
<organism evidence="1 2">
    <name type="scientific">Amantichitinum ursilacus</name>
    <dbReference type="NCBI Taxonomy" id="857265"/>
    <lineage>
        <taxon>Bacteria</taxon>
        <taxon>Pseudomonadati</taxon>
        <taxon>Pseudomonadota</taxon>
        <taxon>Betaproteobacteria</taxon>
        <taxon>Neisseriales</taxon>
        <taxon>Chitinibacteraceae</taxon>
        <taxon>Amantichitinum</taxon>
    </lineage>
</organism>
<dbReference type="PANTHER" id="PTHR43179:SF10">
    <property type="entry name" value="GLYCOSYL TRANSFERASE"/>
    <property type="match status" value="1"/>
</dbReference>
<keyword evidence="1" id="KW-0328">Glycosyltransferase</keyword>
<dbReference type="Gene3D" id="3.90.550.10">
    <property type="entry name" value="Spore Coat Polysaccharide Biosynthesis Protein SpsA, Chain A"/>
    <property type="match status" value="1"/>
</dbReference>
<dbReference type="STRING" id="857265.WG78_18560"/>
<dbReference type="OrthoDB" id="9771846at2"/>
<name>A0A0N0GLH1_9NEIS</name>
<sequence>MSEIRLSISVVVYRTPLMQLNPLFTSLTALAYAAICVVDNGNDTQLRDYVNRQGWQYLCTGVNHGYGKGHNLALSALRDVDTPYHLVVNPDISFDAGSMLRMLEYLDTHPEVGQLMPRIEYPDGRLQHLCKLLPTPLDLLFRRFLPDCALKRKLRDRYELRYWSYASPADIPVLSGCFMLLRRDALQHCGGFDPRYFMYLEDTDLCRRIGMQWSTCYFPDATAVHDYAKGSYRNPRLLAYHIMSAIRYFNRWGWFSDTYRRIRNKRAEHDLGL</sequence>
<gene>
    <name evidence="1" type="primary">wbbL_2</name>
    <name evidence="1" type="ORF">WG78_18560</name>
</gene>
<dbReference type="Proteomes" id="UP000037939">
    <property type="component" value="Unassembled WGS sequence"/>
</dbReference>
<dbReference type="EC" id="2.4.1.289" evidence="1"/>
<dbReference type="PANTHER" id="PTHR43179">
    <property type="entry name" value="RHAMNOSYLTRANSFERASE WBBL"/>
    <property type="match status" value="1"/>
</dbReference>
<dbReference type="EMBL" id="LAQT01000032">
    <property type="protein sequence ID" value="KPC50097.1"/>
    <property type="molecule type" value="Genomic_DNA"/>
</dbReference>
<proteinExistence type="predicted"/>
<protein>
    <submittedName>
        <fullName evidence="1">N-acetylglucosaminyl-diphospho-decaprenol L-rhamnosyltransferase</fullName>
        <ecNumber evidence="1">2.4.1.289</ecNumber>
    </submittedName>
</protein>
<keyword evidence="1" id="KW-0808">Transferase</keyword>
<dbReference type="SUPFAM" id="SSF53448">
    <property type="entry name" value="Nucleotide-diphospho-sugar transferases"/>
    <property type="match status" value="1"/>
</dbReference>
<evidence type="ECO:0000313" key="2">
    <source>
        <dbReference type="Proteomes" id="UP000037939"/>
    </source>
</evidence>
<dbReference type="GO" id="GO:0102096">
    <property type="term" value="F:decaprenyl-N-acetyl-alpha-D-glucosaminyl-pyrophosphate:dTDP-alpha-L-rhamnose rhamnosyltransferase activity"/>
    <property type="evidence" value="ECO:0007669"/>
    <property type="project" value="UniProtKB-EC"/>
</dbReference>
<dbReference type="AlphaFoldDB" id="A0A0N0GLH1"/>
<accession>A0A0N0GLH1</accession>
<dbReference type="InterPro" id="IPR029044">
    <property type="entry name" value="Nucleotide-diphossugar_trans"/>
</dbReference>
<reference evidence="1 2" key="1">
    <citation type="submission" date="2015-07" db="EMBL/GenBank/DDBJ databases">
        <title>Draft genome sequence of the Amantichitinum ursilacus IGB-41, a new chitin-degrading bacterium.</title>
        <authorList>
            <person name="Kirstahler P."/>
            <person name="Guenther M."/>
            <person name="Grumaz C."/>
            <person name="Rupp S."/>
            <person name="Zibek S."/>
            <person name="Sohn K."/>
        </authorList>
    </citation>
    <scope>NUCLEOTIDE SEQUENCE [LARGE SCALE GENOMIC DNA]</scope>
    <source>
        <strain evidence="1 2">IGB-41</strain>
    </source>
</reference>
<dbReference type="PATRIC" id="fig|857265.3.peg.3798"/>
<evidence type="ECO:0000313" key="1">
    <source>
        <dbReference type="EMBL" id="KPC50097.1"/>
    </source>
</evidence>